<dbReference type="AlphaFoldDB" id="A0A0M6XRP6"/>
<evidence type="ECO:0000313" key="1">
    <source>
        <dbReference type="EMBL" id="CTQ32893.1"/>
    </source>
</evidence>
<keyword evidence="2" id="KW-1185">Reference proteome</keyword>
<proteinExistence type="predicted"/>
<organism evidence="1 2">
    <name type="scientific">Jannaschia rubra</name>
    <dbReference type="NCBI Taxonomy" id="282197"/>
    <lineage>
        <taxon>Bacteria</taxon>
        <taxon>Pseudomonadati</taxon>
        <taxon>Pseudomonadota</taxon>
        <taxon>Alphaproteobacteria</taxon>
        <taxon>Rhodobacterales</taxon>
        <taxon>Roseobacteraceae</taxon>
        <taxon>Jannaschia</taxon>
    </lineage>
</organism>
<name>A0A0M6XRP6_9RHOB</name>
<reference evidence="1 2" key="1">
    <citation type="submission" date="2015-07" db="EMBL/GenBank/DDBJ databases">
        <authorList>
            <person name="Noorani M."/>
        </authorList>
    </citation>
    <scope>NUCLEOTIDE SEQUENCE [LARGE SCALE GENOMIC DNA]</scope>
    <source>
        <strain evidence="1 2">CECT 5088</strain>
    </source>
</reference>
<dbReference type="GO" id="GO:0016616">
    <property type="term" value="F:oxidoreductase activity, acting on the CH-OH group of donors, NAD or NADP as acceptor"/>
    <property type="evidence" value="ECO:0007669"/>
    <property type="project" value="TreeGrafter"/>
</dbReference>
<protein>
    <submittedName>
        <fullName evidence="1">C signal</fullName>
    </submittedName>
</protein>
<dbReference type="EMBL" id="CXPG01000016">
    <property type="protein sequence ID" value="CTQ32893.1"/>
    <property type="molecule type" value="Genomic_DNA"/>
</dbReference>
<dbReference type="InterPro" id="IPR052184">
    <property type="entry name" value="SDR_enzymes"/>
</dbReference>
<dbReference type="SUPFAM" id="SSF51735">
    <property type="entry name" value="NAD(P)-binding Rossmann-fold domains"/>
    <property type="match status" value="1"/>
</dbReference>
<dbReference type="Gene3D" id="3.40.50.720">
    <property type="entry name" value="NAD(P)-binding Rossmann-like Domain"/>
    <property type="match status" value="1"/>
</dbReference>
<dbReference type="Proteomes" id="UP000048908">
    <property type="component" value="Unassembled WGS sequence"/>
</dbReference>
<dbReference type="InterPro" id="IPR036291">
    <property type="entry name" value="NAD(P)-bd_dom_sf"/>
</dbReference>
<dbReference type="PRINTS" id="PR00081">
    <property type="entry name" value="GDHRDH"/>
</dbReference>
<gene>
    <name evidence="1" type="primary">csgA_2</name>
    <name evidence="1" type="ORF">JAN5088_01666</name>
</gene>
<dbReference type="InterPro" id="IPR002347">
    <property type="entry name" value="SDR_fam"/>
</dbReference>
<dbReference type="STRING" id="282197.SAMN04488517_103452"/>
<dbReference type="PANTHER" id="PTHR45458:SF1">
    <property type="entry name" value="SHORT CHAIN DEHYDROGENASE"/>
    <property type="match status" value="1"/>
</dbReference>
<dbReference type="RefSeq" id="WP_055682345.1">
    <property type="nucleotide sequence ID" value="NZ_CXPG01000016.1"/>
</dbReference>
<dbReference type="PANTHER" id="PTHR45458">
    <property type="entry name" value="SHORT-CHAIN DEHYDROGENASE/REDUCTASE SDR"/>
    <property type="match status" value="1"/>
</dbReference>
<sequence length="208" mass="21620">MRTLVTGAARGIGAALMAEGRARGHDIFGTTRTGDGLQLDVTDAAAQARVAAKVGLLDLLVCNAGIFIDRAMTVETLTADALTRTFATNVTGVFLTVQAQLKNLRPGARVAIIGSQMGSSARAGGNGLAYRASKAAVANLGLSLSVALRDRGIAVGVYHPGWVRTDMGGGSASVDTVTSARGLWDRFAELDMDRSGEFFEYDGSPLPF</sequence>
<accession>A0A0M6XRP6</accession>
<dbReference type="OrthoDB" id="9785826at2"/>
<evidence type="ECO:0000313" key="2">
    <source>
        <dbReference type="Proteomes" id="UP000048908"/>
    </source>
</evidence>
<dbReference type="Pfam" id="PF00106">
    <property type="entry name" value="adh_short"/>
    <property type="match status" value="1"/>
</dbReference>